<dbReference type="STRING" id="466.Lmac_3167"/>
<reference evidence="1 2" key="1">
    <citation type="submission" date="2015-11" db="EMBL/GenBank/DDBJ databases">
        <title>Genomic analysis of 38 Legionella species identifies large and diverse effector repertoires.</title>
        <authorList>
            <person name="Burstein D."/>
            <person name="Amaro F."/>
            <person name="Zusman T."/>
            <person name="Lifshitz Z."/>
            <person name="Cohen O."/>
            <person name="Gilbert J.A."/>
            <person name="Pupko T."/>
            <person name="Shuman H.A."/>
            <person name="Segal G."/>
        </authorList>
    </citation>
    <scope>NUCLEOTIDE SEQUENCE [LARGE SCALE GENOMIC DNA]</scope>
    <source>
        <strain evidence="1 2">PX-1-G2-E2</strain>
    </source>
</reference>
<name>A0A0W0VTM1_9GAMM</name>
<dbReference type="PATRIC" id="fig|466.6.peg.3390"/>
<dbReference type="InterPro" id="IPR049719">
    <property type="entry name" value="DotZ-like"/>
</dbReference>
<comment type="caution">
    <text evidence="1">The sequence shown here is derived from an EMBL/GenBank/DDBJ whole genome shotgun (WGS) entry which is preliminary data.</text>
</comment>
<sequence>MSAAETSNELSIWLSTYGLITAERILEHYKIRLQHEEFIAAIKNPNTFYHRLLKVPLRNVFNGIILQQANDYQVYAQKIFIDYLMSGETSKSEDSPGALTREDLENERRTLVSMGDDFHQCELDHNKLIAECQRNLIEYAAEWKKNLATAAKRIRDELRLQGVDKENNVIIQAVNALIIQSDSSKGNKINSKDNSWLRAEKIIGGKLSEEARQIFIEQIAKLVDFSSEIESSLANFSNKANEMGARVRQWRSDFYKLILRVNELIQLLPEYHTDSTQTEENRETLYFDSALGEEEQKG</sequence>
<evidence type="ECO:0000313" key="2">
    <source>
        <dbReference type="Proteomes" id="UP000054908"/>
    </source>
</evidence>
<organism evidence="1 2">
    <name type="scientific">Legionella maceachernii</name>
    <dbReference type="NCBI Taxonomy" id="466"/>
    <lineage>
        <taxon>Bacteria</taxon>
        <taxon>Pseudomonadati</taxon>
        <taxon>Pseudomonadota</taxon>
        <taxon>Gammaproteobacteria</taxon>
        <taxon>Legionellales</taxon>
        <taxon>Legionellaceae</taxon>
        <taxon>Legionella</taxon>
    </lineage>
</organism>
<proteinExistence type="predicted"/>
<keyword evidence="2" id="KW-1185">Reference proteome</keyword>
<dbReference type="Pfam" id="PF23129">
    <property type="entry name" value="DotZ"/>
    <property type="match status" value="1"/>
</dbReference>
<dbReference type="AlphaFoldDB" id="A0A0W0VTM1"/>
<evidence type="ECO:0000313" key="1">
    <source>
        <dbReference type="EMBL" id="KTD23491.1"/>
    </source>
</evidence>
<dbReference type="RefSeq" id="WP_058453835.1">
    <property type="nucleotide sequence ID" value="NZ_CAAAIB010000011.1"/>
</dbReference>
<dbReference type="EMBL" id="LNYL01000054">
    <property type="protein sequence ID" value="KTD23491.1"/>
    <property type="molecule type" value="Genomic_DNA"/>
</dbReference>
<dbReference type="Proteomes" id="UP000054908">
    <property type="component" value="Unassembled WGS sequence"/>
</dbReference>
<dbReference type="OrthoDB" id="5649041at2"/>
<gene>
    <name evidence="1" type="ORF">Lmac_3167</name>
</gene>
<dbReference type="CDD" id="cd22644">
    <property type="entry name" value="DotZ"/>
    <property type="match status" value="1"/>
</dbReference>
<accession>A0A0W0VTM1</accession>
<protein>
    <submittedName>
        <fullName evidence="1">Uncharacterized protein</fullName>
    </submittedName>
</protein>